<reference evidence="1 2" key="1">
    <citation type="submission" date="2020-08" db="EMBL/GenBank/DDBJ databases">
        <title>Sequencing the genomes of 1000 actinobacteria strains.</title>
        <authorList>
            <person name="Klenk H.-P."/>
        </authorList>
    </citation>
    <scope>NUCLEOTIDE SEQUENCE [LARGE SCALE GENOMIC DNA]</scope>
    <source>
        <strain evidence="1 2">DSM 44598</strain>
    </source>
</reference>
<dbReference type="EMBL" id="JACHDO010000001">
    <property type="protein sequence ID" value="MBB5494748.1"/>
    <property type="molecule type" value="Genomic_DNA"/>
</dbReference>
<keyword evidence="2" id="KW-1185">Reference proteome</keyword>
<accession>A0A840WX43</accession>
<proteinExistence type="predicted"/>
<dbReference type="RefSeq" id="WP_344076251.1">
    <property type="nucleotide sequence ID" value="NZ_BAAAKM010000063.1"/>
</dbReference>
<protein>
    <submittedName>
        <fullName evidence="1">Uncharacterized protein</fullName>
    </submittedName>
</protein>
<sequence>MLLVAHHAGVRVRYAALREVGQKLRTTLSTDPPSALVLARMLAVAAHAQLQYLVEHGVEEKVLGEIADVARDELAYISVRHPVSEEVAREEAAAVLGENTDLLARIAHHVRVGPIITGLHLDALADPARPDPSPGAPIMSRVSDEWVRAGDEITVIAVLPRQGGELTAVVERLLPTWAAHSHVVSAVSAGELAWPIVWGKNLSAADVGALAAALARKVTTTGQTLPVQGDLRLIPTGTPREVGIYLDEFTEGVEPLQRLVRELAEGVLGTMGAHGGFTATAHLPLARCHTPAVVEELVEALGRPSPITVEFESLAVVRQRFDEWASCTTRWEIVTQVAL</sequence>
<dbReference type="Proteomes" id="UP000579647">
    <property type="component" value="Unassembled WGS sequence"/>
</dbReference>
<comment type="caution">
    <text evidence="1">The sequence shown here is derived from an EMBL/GenBank/DDBJ whole genome shotgun (WGS) entry which is preliminary data.</text>
</comment>
<gene>
    <name evidence="1" type="ORF">HNR07_005885</name>
</gene>
<dbReference type="AlphaFoldDB" id="A0A840WX43"/>
<evidence type="ECO:0000313" key="2">
    <source>
        <dbReference type="Proteomes" id="UP000579647"/>
    </source>
</evidence>
<organism evidence="1 2">
    <name type="scientific">Nocardiopsis metallicus</name>
    <dbReference type="NCBI Taxonomy" id="179819"/>
    <lineage>
        <taxon>Bacteria</taxon>
        <taxon>Bacillati</taxon>
        <taxon>Actinomycetota</taxon>
        <taxon>Actinomycetes</taxon>
        <taxon>Streptosporangiales</taxon>
        <taxon>Nocardiopsidaceae</taxon>
        <taxon>Nocardiopsis</taxon>
    </lineage>
</organism>
<name>A0A840WX43_9ACTN</name>
<evidence type="ECO:0000313" key="1">
    <source>
        <dbReference type="EMBL" id="MBB5494748.1"/>
    </source>
</evidence>